<proteinExistence type="inferred from homology"/>
<comment type="caution">
    <text evidence="9">The sequence shown here is derived from an EMBL/GenBank/DDBJ whole genome shotgun (WGS) entry which is preliminary data.</text>
</comment>
<organism evidence="9 10">
    <name type="scientific">Lupinus luteus</name>
    <name type="common">European yellow lupine</name>
    <dbReference type="NCBI Taxonomy" id="3873"/>
    <lineage>
        <taxon>Eukaryota</taxon>
        <taxon>Viridiplantae</taxon>
        <taxon>Streptophyta</taxon>
        <taxon>Embryophyta</taxon>
        <taxon>Tracheophyta</taxon>
        <taxon>Spermatophyta</taxon>
        <taxon>Magnoliopsida</taxon>
        <taxon>eudicotyledons</taxon>
        <taxon>Gunneridae</taxon>
        <taxon>Pentapetalae</taxon>
        <taxon>rosids</taxon>
        <taxon>fabids</taxon>
        <taxon>Fabales</taxon>
        <taxon>Fabaceae</taxon>
        <taxon>Papilionoideae</taxon>
        <taxon>50 kb inversion clade</taxon>
        <taxon>genistoids sensu lato</taxon>
        <taxon>core genistoids</taxon>
        <taxon>Genisteae</taxon>
        <taxon>Lupinus</taxon>
    </lineage>
</organism>
<keyword evidence="10" id="KW-1185">Reference proteome</keyword>
<gene>
    <name evidence="9" type="ORF">LLUT_LOCUS30913</name>
</gene>
<evidence type="ECO:0000256" key="6">
    <source>
        <dbReference type="ARBA" id="ARBA00022640"/>
    </source>
</evidence>
<reference evidence="9 10" key="1">
    <citation type="submission" date="2024-03" db="EMBL/GenBank/DDBJ databases">
        <authorList>
            <person name="Martinez-Hernandez J."/>
        </authorList>
    </citation>
    <scope>NUCLEOTIDE SEQUENCE [LARGE SCALE GENOMIC DNA]</scope>
</reference>
<dbReference type="GO" id="GO:0009570">
    <property type="term" value="C:chloroplast stroma"/>
    <property type="evidence" value="ECO:0007669"/>
    <property type="project" value="UniProtKB-SubCell"/>
</dbReference>
<protein>
    <recommendedName>
        <fullName evidence="4">Protein Ycf2</fullName>
    </recommendedName>
</protein>
<evidence type="ECO:0000256" key="8">
    <source>
        <dbReference type="ARBA" id="ARBA00022840"/>
    </source>
</evidence>
<dbReference type="EMBL" id="CAXHTB010000022">
    <property type="protein sequence ID" value="CAL0329853.1"/>
    <property type="molecule type" value="Genomic_DNA"/>
</dbReference>
<dbReference type="PANTHER" id="PTHR33078:SF92">
    <property type="entry name" value="PROTEIN YCF2"/>
    <property type="match status" value="1"/>
</dbReference>
<keyword evidence="7" id="KW-0547">Nucleotide-binding</keyword>
<evidence type="ECO:0000313" key="9">
    <source>
        <dbReference type="EMBL" id="CAL0329853.1"/>
    </source>
</evidence>
<evidence type="ECO:0000256" key="4">
    <source>
        <dbReference type="ARBA" id="ARBA00018950"/>
    </source>
</evidence>
<keyword evidence="6" id="KW-0934">Plastid</keyword>
<accession>A0AAV1Y7Z8</accession>
<keyword evidence="8" id="KW-0067">ATP-binding</keyword>
<comment type="similarity">
    <text evidence="3">Belongs to the Ycf2 family.</text>
</comment>
<sequence>MNKFLDNKPKGFLIDESDDIDRDPDTKLDLLTMINALTMDMIPEIDRFYIPLQLELAKAMSPCIIWIPRLLTE</sequence>
<dbReference type="Proteomes" id="UP001497480">
    <property type="component" value="Unassembled WGS sequence"/>
</dbReference>
<comment type="subcellular location">
    <subcellularLocation>
        <location evidence="2">Plastid</location>
        <location evidence="2">Chloroplast stroma</location>
    </subcellularLocation>
</comment>
<evidence type="ECO:0000256" key="7">
    <source>
        <dbReference type="ARBA" id="ARBA00022741"/>
    </source>
</evidence>
<evidence type="ECO:0000256" key="3">
    <source>
        <dbReference type="ARBA" id="ARBA00009361"/>
    </source>
</evidence>
<dbReference type="PANTHER" id="PTHR33078">
    <property type="entry name" value="PROTEIN YCF2-RELATED"/>
    <property type="match status" value="1"/>
</dbReference>
<dbReference type="AlphaFoldDB" id="A0AAV1Y7Z8"/>
<evidence type="ECO:0000256" key="1">
    <source>
        <dbReference type="ARBA" id="ARBA00002329"/>
    </source>
</evidence>
<comment type="function">
    <text evidence="1">Probable ATPase of unknown function. Its presence in a non-photosynthetic plant (Epifagus virginiana) and experiments in tobacco indicate that it has an essential function which is probably not related to photosynthesis.</text>
</comment>
<keyword evidence="5" id="KW-0150">Chloroplast</keyword>
<evidence type="ECO:0000313" key="10">
    <source>
        <dbReference type="Proteomes" id="UP001497480"/>
    </source>
</evidence>
<evidence type="ECO:0000256" key="2">
    <source>
        <dbReference type="ARBA" id="ARBA00004470"/>
    </source>
</evidence>
<evidence type="ECO:0000256" key="5">
    <source>
        <dbReference type="ARBA" id="ARBA00022528"/>
    </source>
</evidence>
<dbReference type="GO" id="GO:0005524">
    <property type="term" value="F:ATP binding"/>
    <property type="evidence" value="ECO:0007669"/>
    <property type="project" value="UniProtKB-KW"/>
</dbReference>
<name>A0AAV1Y7Z8_LUPLU</name>